<dbReference type="AlphaFoldDB" id="A0A0L7QSV4"/>
<dbReference type="InterPro" id="IPR036397">
    <property type="entry name" value="RNaseH_sf"/>
</dbReference>
<dbReference type="Gene3D" id="3.30.420.10">
    <property type="entry name" value="Ribonuclease H-like superfamily/Ribonuclease H"/>
    <property type="match status" value="1"/>
</dbReference>
<keyword evidence="2" id="KW-1185">Reference proteome</keyword>
<accession>A0A0L7QSV4</accession>
<reference evidence="1 2" key="1">
    <citation type="submission" date="2015-07" db="EMBL/GenBank/DDBJ databases">
        <title>The genome of Habropoda laboriosa.</title>
        <authorList>
            <person name="Pan H."/>
            <person name="Kapheim K."/>
        </authorList>
    </citation>
    <scope>NUCLEOTIDE SEQUENCE [LARGE SCALE GENOMIC DNA]</scope>
    <source>
        <strain evidence="1">0110345459</strain>
    </source>
</reference>
<evidence type="ECO:0000313" key="1">
    <source>
        <dbReference type="EMBL" id="KOC61733.1"/>
    </source>
</evidence>
<dbReference type="GO" id="GO:0003676">
    <property type="term" value="F:nucleic acid binding"/>
    <property type="evidence" value="ECO:0007669"/>
    <property type="project" value="InterPro"/>
</dbReference>
<gene>
    <name evidence="1" type="ORF">WH47_02990</name>
</gene>
<sequence length="50" mass="6171">MVIRICYIRCEISRNPPYSQDLVFCDFFLFKNLKKNFRGKRFPSDNKFKF</sequence>
<proteinExistence type="predicted"/>
<name>A0A0L7QSV4_9HYME</name>
<dbReference type="EMBL" id="KQ414755">
    <property type="protein sequence ID" value="KOC61733.1"/>
    <property type="molecule type" value="Genomic_DNA"/>
</dbReference>
<organism evidence="1 2">
    <name type="scientific">Habropoda laboriosa</name>
    <dbReference type="NCBI Taxonomy" id="597456"/>
    <lineage>
        <taxon>Eukaryota</taxon>
        <taxon>Metazoa</taxon>
        <taxon>Ecdysozoa</taxon>
        <taxon>Arthropoda</taxon>
        <taxon>Hexapoda</taxon>
        <taxon>Insecta</taxon>
        <taxon>Pterygota</taxon>
        <taxon>Neoptera</taxon>
        <taxon>Endopterygota</taxon>
        <taxon>Hymenoptera</taxon>
        <taxon>Apocrita</taxon>
        <taxon>Aculeata</taxon>
        <taxon>Apoidea</taxon>
        <taxon>Anthophila</taxon>
        <taxon>Apidae</taxon>
        <taxon>Habropoda</taxon>
    </lineage>
</organism>
<dbReference type="Proteomes" id="UP000053825">
    <property type="component" value="Unassembled WGS sequence"/>
</dbReference>
<evidence type="ECO:0008006" key="3">
    <source>
        <dbReference type="Google" id="ProtNLM"/>
    </source>
</evidence>
<protein>
    <recommendedName>
        <fullName evidence="3">Histone-lysine N-methyltransferase SETMAR</fullName>
    </recommendedName>
</protein>
<evidence type="ECO:0000313" key="2">
    <source>
        <dbReference type="Proteomes" id="UP000053825"/>
    </source>
</evidence>